<sequence length="94" mass="10588">MVMRCILTTPRLLDDWKRMSIFSLIFKSGEKLYKLIIDSDSCVNIDVAREQTLMWVVGSMSRSPLACLGRQAHLSQVIQNIQGNIQIVNFSGTG</sequence>
<accession>A0ABR2LBJ7</accession>
<keyword evidence="2" id="KW-1185">Reference proteome</keyword>
<organism evidence="1 2">
    <name type="scientific">Platanthera guangdongensis</name>
    <dbReference type="NCBI Taxonomy" id="2320717"/>
    <lineage>
        <taxon>Eukaryota</taxon>
        <taxon>Viridiplantae</taxon>
        <taxon>Streptophyta</taxon>
        <taxon>Embryophyta</taxon>
        <taxon>Tracheophyta</taxon>
        <taxon>Spermatophyta</taxon>
        <taxon>Magnoliopsida</taxon>
        <taxon>Liliopsida</taxon>
        <taxon>Asparagales</taxon>
        <taxon>Orchidaceae</taxon>
        <taxon>Orchidoideae</taxon>
        <taxon>Orchideae</taxon>
        <taxon>Orchidinae</taxon>
        <taxon>Platanthera</taxon>
    </lineage>
</organism>
<dbReference type="EMBL" id="JBBWWR010000072">
    <property type="protein sequence ID" value="KAK8936425.1"/>
    <property type="molecule type" value="Genomic_DNA"/>
</dbReference>
<proteinExistence type="predicted"/>
<name>A0ABR2LBJ7_9ASPA</name>
<evidence type="ECO:0000313" key="1">
    <source>
        <dbReference type="EMBL" id="KAK8936425.1"/>
    </source>
</evidence>
<dbReference type="Proteomes" id="UP001412067">
    <property type="component" value="Unassembled WGS sequence"/>
</dbReference>
<reference evidence="1 2" key="1">
    <citation type="journal article" date="2022" name="Nat. Plants">
        <title>Genomes of leafy and leafless Platanthera orchids illuminate the evolution of mycoheterotrophy.</title>
        <authorList>
            <person name="Li M.H."/>
            <person name="Liu K.W."/>
            <person name="Li Z."/>
            <person name="Lu H.C."/>
            <person name="Ye Q.L."/>
            <person name="Zhang D."/>
            <person name="Wang J.Y."/>
            <person name="Li Y.F."/>
            <person name="Zhong Z.M."/>
            <person name="Liu X."/>
            <person name="Yu X."/>
            <person name="Liu D.K."/>
            <person name="Tu X.D."/>
            <person name="Liu B."/>
            <person name="Hao Y."/>
            <person name="Liao X.Y."/>
            <person name="Jiang Y.T."/>
            <person name="Sun W.H."/>
            <person name="Chen J."/>
            <person name="Chen Y.Q."/>
            <person name="Ai Y."/>
            <person name="Zhai J.W."/>
            <person name="Wu S.S."/>
            <person name="Zhou Z."/>
            <person name="Hsiao Y.Y."/>
            <person name="Wu W.L."/>
            <person name="Chen Y.Y."/>
            <person name="Lin Y.F."/>
            <person name="Hsu J.L."/>
            <person name="Li C.Y."/>
            <person name="Wang Z.W."/>
            <person name="Zhao X."/>
            <person name="Zhong W.Y."/>
            <person name="Ma X.K."/>
            <person name="Ma L."/>
            <person name="Huang J."/>
            <person name="Chen G.Z."/>
            <person name="Huang M.Z."/>
            <person name="Huang L."/>
            <person name="Peng D.H."/>
            <person name="Luo Y.B."/>
            <person name="Zou S.Q."/>
            <person name="Chen S.P."/>
            <person name="Lan S."/>
            <person name="Tsai W.C."/>
            <person name="Van de Peer Y."/>
            <person name="Liu Z.J."/>
        </authorList>
    </citation>
    <scope>NUCLEOTIDE SEQUENCE [LARGE SCALE GENOMIC DNA]</scope>
    <source>
        <strain evidence="1">Lor288</strain>
    </source>
</reference>
<gene>
    <name evidence="1" type="ORF">KSP40_PGU013368</name>
</gene>
<comment type="caution">
    <text evidence="1">The sequence shown here is derived from an EMBL/GenBank/DDBJ whole genome shotgun (WGS) entry which is preliminary data.</text>
</comment>
<protein>
    <submittedName>
        <fullName evidence="1">Uncharacterized protein</fullName>
    </submittedName>
</protein>
<evidence type="ECO:0000313" key="2">
    <source>
        <dbReference type="Proteomes" id="UP001412067"/>
    </source>
</evidence>